<evidence type="ECO:0000259" key="2">
    <source>
        <dbReference type="PROSITE" id="PS00036"/>
    </source>
</evidence>
<comment type="caution">
    <text evidence="3">The sequence shown here is derived from an EMBL/GenBank/DDBJ whole genome shotgun (WGS) entry which is preliminary data.</text>
</comment>
<feature type="region of interest" description="Disordered" evidence="1">
    <location>
        <begin position="321"/>
        <end position="354"/>
    </location>
</feature>
<dbReference type="Proteomes" id="UP000809789">
    <property type="component" value="Unassembled WGS sequence"/>
</dbReference>
<evidence type="ECO:0000256" key="1">
    <source>
        <dbReference type="SAM" id="MobiDB-lite"/>
    </source>
</evidence>
<gene>
    <name evidence="3" type="ORF">KVT40_006790</name>
</gene>
<accession>A0A8K0KW57</accession>
<dbReference type="OrthoDB" id="2247093at2759"/>
<evidence type="ECO:0000313" key="4">
    <source>
        <dbReference type="Proteomes" id="UP000809789"/>
    </source>
</evidence>
<feature type="compositionally biased region" description="Polar residues" evidence="1">
    <location>
        <begin position="231"/>
        <end position="252"/>
    </location>
</feature>
<feature type="region of interest" description="Disordered" evidence="1">
    <location>
        <begin position="1"/>
        <end position="293"/>
    </location>
</feature>
<name>A0A8K0KW57_9PEZI</name>
<feature type="compositionally biased region" description="Polar residues" evidence="1">
    <location>
        <begin position="465"/>
        <end position="477"/>
    </location>
</feature>
<dbReference type="CDD" id="cd14705">
    <property type="entry name" value="bZIP_Zip1"/>
    <property type="match status" value="1"/>
</dbReference>
<dbReference type="GO" id="GO:0003700">
    <property type="term" value="F:DNA-binding transcription factor activity"/>
    <property type="evidence" value="ECO:0007669"/>
    <property type="project" value="InterPro"/>
</dbReference>
<feature type="compositionally biased region" description="Polar residues" evidence="1">
    <location>
        <begin position="1"/>
        <end position="34"/>
    </location>
</feature>
<keyword evidence="4" id="KW-1185">Reference proteome</keyword>
<feature type="compositionally biased region" description="Polar residues" evidence="1">
    <location>
        <begin position="207"/>
        <end position="222"/>
    </location>
</feature>
<dbReference type="EMBL" id="JAESVG020000008">
    <property type="protein sequence ID" value="KAG8625039.1"/>
    <property type="molecule type" value="Genomic_DNA"/>
</dbReference>
<reference evidence="3" key="1">
    <citation type="submission" date="2021-07" db="EMBL/GenBank/DDBJ databases">
        <title>Elsinoe batatas strain:CRI-CJ2 Genome sequencing and assembly.</title>
        <authorList>
            <person name="Huang L."/>
        </authorList>
    </citation>
    <scope>NUCLEOTIDE SEQUENCE</scope>
    <source>
        <strain evidence="3">CRI-CJ2</strain>
    </source>
</reference>
<feature type="compositionally biased region" description="Pro residues" evidence="1">
    <location>
        <begin position="127"/>
        <end position="137"/>
    </location>
</feature>
<evidence type="ECO:0000313" key="3">
    <source>
        <dbReference type="EMBL" id="KAG8625039.1"/>
    </source>
</evidence>
<dbReference type="InterPro" id="IPR004827">
    <property type="entry name" value="bZIP"/>
</dbReference>
<feature type="domain" description="BZIP" evidence="2">
    <location>
        <begin position="328"/>
        <end position="342"/>
    </location>
</feature>
<proteinExistence type="predicted"/>
<feature type="region of interest" description="Disordered" evidence="1">
    <location>
        <begin position="381"/>
        <end position="549"/>
    </location>
</feature>
<protein>
    <recommendedName>
        <fullName evidence="2">BZIP domain-containing protein</fullName>
    </recommendedName>
</protein>
<organism evidence="3 4">
    <name type="scientific">Elsinoe batatas</name>
    <dbReference type="NCBI Taxonomy" id="2601811"/>
    <lineage>
        <taxon>Eukaryota</taxon>
        <taxon>Fungi</taxon>
        <taxon>Dikarya</taxon>
        <taxon>Ascomycota</taxon>
        <taxon>Pezizomycotina</taxon>
        <taxon>Dothideomycetes</taxon>
        <taxon>Dothideomycetidae</taxon>
        <taxon>Myriangiales</taxon>
        <taxon>Elsinoaceae</taxon>
        <taxon>Elsinoe</taxon>
    </lineage>
</organism>
<dbReference type="AlphaFoldDB" id="A0A8K0KW57"/>
<dbReference type="PROSITE" id="PS00036">
    <property type="entry name" value="BZIP_BASIC"/>
    <property type="match status" value="1"/>
</dbReference>
<dbReference type="Gene3D" id="1.20.5.170">
    <property type="match status" value="1"/>
</dbReference>
<sequence length="549" mass="60109">MSGNSGDSQNSVYRQSRDSVVSTKSGQTHSQQYKTHPMSIIAPPPPPGPAFDRPPFSLPSLQHSFSASSIPGPRRSPPSLPGHSTFPEASRTDGRRKRTFTALEDRSEPITGRPMEGHGKGSLSRPAPTPSPHPPTPADRFSKPLHAPQSPLSRSGNRPFLHPHQSPYLNTQRQVPPSPRSQLAAPDPRYPSPSGYFPPINKPSGPSAPSSLSRQDQSSPGTEPTGRYASGSVSPNGSYSPYSQNDRTSPNTQGPPPAYQMEHMSLSRSPHQRGRSPSSHYDGPYSGGIPITTPGGSAAYSMMTVQTASGAVQVPVDMQAASRLADEKRRRNAGASARFRERRKKKEMESSATIRKLENQVKELSEDLEYYRRERDYMANAIMQAPGAERHFPRPSSPRSRRGPPSTPGDMSDRGFDFVQENPDSRDDIRNVRRRTSSFHGQPEPSSAGGLRTPVVPHSGPSHYAYQSQHGPVSSPWSRIEYPPNSIVRPEQGRDSLPPPPVRTQLPPLNLPPVMQATPPTGPHNPYAGHRLDKPWPHGPPLHYPRDPR</sequence>